<dbReference type="AlphaFoldDB" id="A0A0D9ZGH5"/>
<reference evidence="1" key="2">
    <citation type="submission" date="2018-05" db="EMBL/GenBank/DDBJ databases">
        <title>OgluRS3 (Oryza glumaepatula Reference Sequence Version 3).</title>
        <authorList>
            <person name="Zhang J."/>
            <person name="Kudrna D."/>
            <person name="Lee S."/>
            <person name="Talag J."/>
            <person name="Welchert J."/>
            <person name="Wing R.A."/>
        </authorList>
    </citation>
    <scope>NUCLEOTIDE SEQUENCE [LARGE SCALE GENOMIC DNA]</scope>
</reference>
<dbReference type="Proteomes" id="UP000026961">
    <property type="component" value="Chromosome 4"/>
</dbReference>
<reference evidence="1" key="1">
    <citation type="submission" date="2015-04" db="UniProtKB">
        <authorList>
            <consortium name="EnsemblPlants"/>
        </authorList>
    </citation>
    <scope>IDENTIFICATION</scope>
</reference>
<evidence type="ECO:0000313" key="2">
    <source>
        <dbReference type="Proteomes" id="UP000026961"/>
    </source>
</evidence>
<proteinExistence type="predicted"/>
<dbReference type="EnsemblPlants" id="OGLUM04G00780.1">
    <property type="protein sequence ID" value="OGLUM04G00780.1"/>
    <property type="gene ID" value="OGLUM04G00780"/>
</dbReference>
<accession>A0A0D9ZGH5</accession>
<dbReference type="HOGENOM" id="CLU_1580980_0_0_1"/>
<evidence type="ECO:0000313" key="1">
    <source>
        <dbReference type="EnsemblPlants" id="OGLUM04G00780.1"/>
    </source>
</evidence>
<dbReference type="Gramene" id="OGLUM04G00780.1">
    <property type="protein sequence ID" value="OGLUM04G00780.1"/>
    <property type="gene ID" value="OGLUM04G00780"/>
</dbReference>
<organism evidence="1">
    <name type="scientific">Oryza glumipatula</name>
    <dbReference type="NCBI Taxonomy" id="40148"/>
    <lineage>
        <taxon>Eukaryota</taxon>
        <taxon>Viridiplantae</taxon>
        <taxon>Streptophyta</taxon>
        <taxon>Embryophyta</taxon>
        <taxon>Tracheophyta</taxon>
        <taxon>Spermatophyta</taxon>
        <taxon>Magnoliopsida</taxon>
        <taxon>Liliopsida</taxon>
        <taxon>Poales</taxon>
        <taxon>Poaceae</taxon>
        <taxon>BOP clade</taxon>
        <taxon>Oryzoideae</taxon>
        <taxon>Oryzeae</taxon>
        <taxon>Oryzinae</taxon>
        <taxon>Oryza</taxon>
    </lineage>
</organism>
<sequence length="169" mass="18605">MNDGFKIITATVAWGPPVQTLRDHIQQANRKREYITISNDMQLVRGFLGTLVAYHLEGVGGFTNNEVGDVADDVGCEAHVEEHEGYAEQHLADVGGMQVSVADSGKRGDGPLNAIHREMQAAKCSANSVTCIHMQKDYKLKIGDVHSLHSWFTFIPPYTRALPPCDRSN</sequence>
<keyword evidence="2" id="KW-1185">Reference proteome</keyword>
<name>A0A0D9ZGH5_9ORYZ</name>
<protein>
    <submittedName>
        <fullName evidence="1">Uncharacterized protein</fullName>
    </submittedName>
</protein>